<evidence type="ECO:0000256" key="1">
    <source>
        <dbReference type="ARBA" id="ARBA00004141"/>
    </source>
</evidence>
<feature type="transmembrane region" description="Helical" evidence="6">
    <location>
        <begin position="185"/>
        <end position="202"/>
    </location>
</feature>
<organism evidence="7 8">
    <name type="scientific">Prorocentrum cordatum</name>
    <dbReference type="NCBI Taxonomy" id="2364126"/>
    <lineage>
        <taxon>Eukaryota</taxon>
        <taxon>Sar</taxon>
        <taxon>Alveolata</taxon>
        <taxon>Dinophyceae</taxon>
        <taxon>Prorocentrales</taxon>
        <taxon>Prorocentraceae</taxon>
        <taxon>Prorocentrum</taxon>
    </lineage>
</organism>
<dbReference type="InterPro" id="IPR037185">
    <property type="entry name" value="EmrE-like"/>
</dbReference>
<evidence type="ECO:0000256" key="2">
    <source>
        <dbReference type="ARBA" id="ARBA00022692"/>
    </source>
</evidence>
<feature type="region of interest" description="Disordered" evidence="5">
    <location>
        <begin position="21"/>
        <end position="40"/>
    </location>
</feature>
<dbReference type="PIRSF" id="PIRSF005799">
    <property type="entry name" value="UDP-gal_transpt"/>
    <property type="match status" value="1"/>
</dbReference>
<dbReference type="EMBL" id="CAUYUJ010019361">
    <property type="protein sequence ID" value="CAK0890489.1"/>
    <property type="molecule type" value="Genomic_DNA"/>
</dbReference>
<proteinExistence type="predicted"/>
<accession>A0ABN9WUH3</accession>
<dbReference type="NCBIfam" id="TIGR00803">
    <property type="entry name" value="nst"/>
    <property type="match status" value="1"/>
</dbReference>
<dbReference type="Proteomes" id="UP001189429">
    <property type="component" value="Unassembled WGS sequence"/>
</dbReference>
<evidence type="ECO:0000256" key="5">
    <source>
        <dbReference type="SAM" id="MobiDB-lite"/>
    </source>
</evidence>
<reference evidence="7" key="1">
    <citation type="submission" date="2023-10" db="EMBL/GenBank/DDBJ databases">
        <authorList>
            <person name="Chen Y."/>
            <person name="Shah S."/>
            <person name="Dougan E. K."/>
            <person name="Thang M."/>
            <person name="Chan C."/>
        </authorList>
    </citation>
    <scope>NUCLEOTIDE SEQUENCE [LARGE SCALE GENOMIC DNA]</scope>
</reference>
<comment type="subcellular location">
    <subcellularLocation>
        <location evidence="1">Membrane</location>
        <topology evidence="1">Multi-pass membrane protein</topology>
    </subcellularLocation>
</comment>
<evidence type="ECO:0000256" key="6">
    <source>
        <dbReference type="SAM" id="Phobius"/>
    </source>
</evidence>
<dbReference type="InterPro" id="IPR007271">
    <property type="entry name" value="Nuc_sug_transpt"/>
</dbReference>
<keyword evidence="4 6" id="KW-0472">Membrane</keyword>
<protein>
    <recommendedName>
        <fullName evidence="9">UDP-galactose transporter</fullName>
    </recommendedName>
</protein>
<feature type="transmembrane region" description="Helical" evidence="6">
    <location>
        <begin position="222"/>
        <end position="244"/>
    </location>
</feature>
<feature type="transmembrane region" description="Helical" evidence="6">
    <location>
        <begin position="256"/>
        <end position="275"/>
    </location>
</feature>
<evidence type="ECO:0008006" key="9">
    <source>
        <dbReference type="Google" id="ProtNLM"/>
    </source>
</evidence>
<keyword evidence="2 6" id="KW-0812">Transmembrane</keyword>
<dbReference type="PANTHER" id="PTHR10231">
    <property type="entry name" value="NUCLEOTIDE-SUGAR TRANSMEMBRANE TRANSPORTER"/>
    <property type="match status" value="1"/>
</dbReference>
<dbReference type="Pfam" id="PF04142">
    <property type="entry name" value="Nuc_sug_transp"/>
    <property type="match status" value="1"/>
</dbReference>
<feature type="transmembrane region" description="Helical" evidence="6">
    <location>
        <begin position="295"/>
        <end position="316"/>
    </location>
</feature>
<comment type="caution">
    <text evidence="7">The sequence shown here is derived from an EMBL/GenBank/DDBJ whole genome shotgun (WGS) entry which is preliminary data.</text>
</comment>
<feature type="compositionally biased region" description="Polar residues" evidence="5">
    <location>
        <begin position="25"/>
        <end position="40"/>
    </location>
</feature>
<evidence type="ECO:0000313" key="8">
    <source>
        <dbReference type="Proteomes" id="UP001189429"/>
    </source>
</evidence>
<keyword evidence="8" id="KW-1185">Reference proteome</keyword>
<name>A0ABN9WUH3_9DINO</name>
<gene>
    <name evidence="7" type="ORF">PCOR1329_LOCUS70723</name>
</gene>
<dbReference type="SUPFAM" id="SSF103481">
    <property type="entry name" value="Multidrug resistance efflux transporter EmrE"/>
    <property type="match status" value="1"/>
</dbReference>
<evidence type="ECO:0000256" key="3">
    <source>
        <dbReference type="ARBA" id="ARBA00022989"/>
    </source>
</evidence>
<sequence>MQGECVGKAADEHELVAMIQPPDTQPSCSPRKSALSEQTQDTTSVPRVWGIPLKWVSLVSLTLQTTVQVYTVKFARTTSKTYLNSTVVLFAELTKLVLSTLLLASETGSLAAALREIWQESMDDVGETLKLGVPALAYTVQNNMLFFSLDSLGAAVQQITYQLKILAAALLSARILGKIIRFKRWVSLCVLVLGVVLVQLPRDSSGPGSSGDTTAPPVLSSSHLLGFLAVLAACFTSGFAGVFMEKVLKGGFASMWLRNAQLAFFGALTAFSGVVTKDGGKVAEGGLTQGYTLGVVLVFLTVAGGGLLAAVVLKYADNILRQFSTALSLLLTSAWSAALFEESVIDDMGRRIGAGLTIFATFMYNGILDDYLPGCVADRTP</sequence>
<keyword evidence="3 6" id="KW-1133">Transmembrane helix</keyword>
<evidence type="ECO:0000313" key="7">
    <source>
        <dbReference type="EMBL" id="CAK0890489.1"/>
    </source>
</evidence>
<evidence type="ECO:0000256" key="4">
    <source>
        <dbReference type="ARBA" id="ARBA00023136"/>
    </source>
</evidence>